<name>A0ABV7YCA7_9ACTN</name>
<organism evidence="2 3">
    <name type="scientific">Tenggerimyces flavus</name>
    <dbReference type="NCBI Taxonomy" id="1708749"/>
    <lineage>
        <taxon>Bacteria</taxon>
        <taxon>Bacillati</taxon>
        <taxon>Actinomycetota</taxon>
        <taxon>Actinomycetes</taxon>
        <taxon>Propionibacteriales</taxon>
        <taxon>Nocardioidaceae</taxon>
        <taxon>Tenggerimyces</taxon>
    </lineage>
</organism>
<evidence type="ECO:0008006" key="4">
    <source>
        <dbReference type="Google" id="ProtNLM"/>
    </source>
</evidence>
<gene>
    <name evidence="2" type="ORF">ACFOUW_10625</name>
</gene>
<keyword evidence="1" id="KW-0472">Membrane</keyword>
<evidence type="ECO:0000313" key="2">
    <source>
        <dbReference type="EMBL" id="MFC3761295.1"/>
    </source>
</evidence>
<accession>A0ABV7YCA7</accession>
<dbReference type="Proteomes" id="UP001595699">
    <property type="component" value="Unassembled WGS sequence"/>
</dbReference>
<keyword evidence="1" id="KW-1133">Transmembrane helix</keyword>
<comment type="caution">
    <text evidence="2">The sequence shown here is derived from an EMBL/GenBank/DDBJ whole genome shotgun (WGS) entry which is preliminary data.</text>
</comment>
<evidence type="ECO:0000256" key="1">
    <source>
        <dbReference type="SAM" id="Phobius"/>
    </source>
</evidence>
<reference evidence="3" key="1">
    <citation type="journal article" date="2019" name="Int. J. Syst. Evol. Microbiol.">
        <title>The Global Catalogue of Microorganisms (GCM) 10K type strain sequencing project: providing services to taxonomists for standard genome sequencing and annotation.</title>
        <authorList>
            <consortium name="The Broad Institute Genomics Platform"/>
            <consortium name="The Broad Institute Genome Sequencing Center for Infectious Disease"/>
            <person name="Wu L."/>
            <person name="Ma J."/>
        </authorList>
    </citation>
    <scope>NUCLEOTIDE SEQUENCE [LARGE SCALE GENOMIC DNA]</scope>
    <source>
        <strain evidence="3">CGMCC 4.7241</strain>
    </source>
</reference>
<evidence type="ECO:0000313" key="3">
    <source>
        <dbReference type="Proteomes" id="UP001595699"/>
    </source>
</evidence>
<keyword evidence="1" id="KW-0812">Transmembrane</keyword>
<dbReference type="RefSeq" id="WP_205117505.1">
    <property type="nucleotide sequence ID" value="NZ_JAFBCM010000001.1"/>
</dbReference>
<proteinExistence type="predicted"/>
<dbReference type="EMBL" id="JBHRZH010000006">
    <property type="protein sequence ID" value="MFC3761295.1"/>
    <property type="molecule type" value="Genomic_DNA"/>
</dbReference>
<sequence>MAERLESELRALGRSLDVPLPRDVSAAVVTRLSAPPAKRGLWLRLRWLVVVALVLLAGSVTIAASPEVRAGIVSLLRYAGIEIRIDSAPSPLPTGQGTLPETRTVSLEEARAAARFDVLVPSELGAPDGVQIVDGTPPRVVTLMWASGVRLDAFDGRVEYAYYKKIVGDRAFEWIDIDADEPAVWIDGPHSLVYIDRDGVNRTETARMAAKTLIWQNNGITYRLEGDRSLEELTAIAKSLGR</sequence>
<feature type="transmembrane region" description="Helical" evidence="1">
    <location>
        <begin position="45"/>
        <end position="64"/>
    </location>
</feature>
<protein>
    <recommendedName>
        <fullName evidence="4">DUF4367 domain-containing protein</fullName>
    </recommendedName>
</protein>
<keyword evidence="3" id="KW-1185">Reference proteome</keyword>